<dbReference type="PIRSF" id="PIRSF004749">
    <property type="entry name" value="Pep_def"/>
    <property type="match status" value="1"/>
</dbReference>
<evidence type="ECO:0000313" key="4">
    <source>
        <dbReference type="Proteomes" id="UP000032309"/>
    </source>
</evidence>
<sequence length="173" mass="19656">MKFMNIVLYPDPALRQKAKPLTEINKEVCKKAEEMMELMYQAHGIGLAAPQVGWSVRLFIIDAGGNSHEEKVFINPTIVEETGELNKEEGCLSFPGIMGKIIRSQRIKAYAYNLKGQKLEIEAEGLAARAWQHELDHLNGELFIDRMSPSNRLAVSQRLKEFERTYKSTHVPV</sequence>
<protein>
    <recommendedName>
        <fullName evidence="2">Peptide deformylase</fullName>
        <shortName evidence="2">PDF</shortName>
        <ecNumber evidence="2">3.5.1.88</ecNumber>
    </recommendedName>
    <alternativeName>
        <fullName evidence="2">Polypeptide deformylase</fullName>
    </alternativeName>
</protein>
<comment type="catalytic activity">
    <reaction evidence="2">
        <text>N-terminal N-formyl-L-methionyl-[peptide] + H2O = N-terminal L-methionyl-[peptide] + formate</text>
        <dbReference type="Rhea" id="RHEA:24420"/>
        <dbReference type="Rhea" id="RHEA-COMP:10639"/>
        <dbReference type="Rhea" id="RHEA-COMP:10640"/>
        <dbReference type="ChEBI" id="CHEBI:15377"/>
        <dbReference type="ChEBI" id="CHEBI:15740"/>
        <dbReference type="ChEBI" id="CHEBI:49298"/>
        <dbReference type="ChEBI" id="CHEBI:64731"/>
        <dbReference type="EC" id="3.5.1.88"/>
    </reaction>
</comment>
<dbReference type="InterPro" id="IPR023635">
    <property type="entry name" value="Peptide_deformylase"/>
</dbReference>
<dbReference type="HAMAP" id="MF_00163">
    <property type="entry name" value="Pep_deformylase"/>
    <property type="match status" value="1"/>
</dbReference>
<comment type="function">
    <text evidence="2">Removes the formyl group from the N-terminal Met of newly synthesized proteins. Requires at least a dipeptide for an efficient rate of reaction. N-terminal L-methionine is a prerequisite for activity but the enzyme has broad specificity at other positions.</text>
</comment>
<evidence type="ECO:0000313" key="3">
    <source>
        <dbReference type="EMBL" id="GAN32294.1"/>
    </source>
</evidence>
<name>A0ABQ0JV28_9BACT</name>
<feature type="binding site" evidence="2">
    <location>
        <position position="137"/>
    </location>
    <ligand>
        <name>Fe cation</name>
        <dbReference type="ChEBI" id="CHEBI:24875"/>
    </ligand>
</feature>
<dbReference type="NCBIfam" id="NF001159">
    <property type="entry name" value="PRK00150.1-3"/>
    <property type="match status" value="1"/>
</dbReference>
<accession>A0ABQ0JV28</accession>
<dbReference type="PANTHER" id="PTHR10458">
    <property type="entry name" value="PEPTIDE DEFORMYLASE"/>
    <property type="match status" value="1"/>
</dbReference>
<proteinExistence type="inferred from homology"/>
<dbReference type="PRINTS" id="PR01576">
    <property type="entry name" value="PDEFORMYLASE"/>
</dbReference>
<gene>
    <name evidence="2" type="primary">def</name>
    <name evidence="3" type="ORF">BROSI_A0806</name>
</gene>
<dbReference type="InterPro" id="IPR036821">
    <property type="entry name" value="Peptide_deformylase_sf"/>
</dbReference>
<keyword evidence="4" id="KW-1185">Reference proteome</keyword>
<reference evidence="4" key="1">
    <citation type="journal article" date="2015" name="Genome Announc.">
        <title>Draft Genome Sequence of an Anaerobic Ammonium-Oxidizing Bacterium, "Candidatus Brocadia sinica".</title>
        <authorList>
            <person name="Oshiki M."/>
            <person name="Shinyako-Hata K."/>
            <person name="Satoh H."/>
            <person name="Okabe S."/>
        </authorList>
    </citation>
    <scope>NUCLEOTIDE SEQUENCE [LARGE SCALE GENOMIC DNA]</scope>
    <source>
        <strain evidence="4">JPN1</strain>
    </source>
</reference>
<evidence type="ECO:0000256" key="1">
    <source>
        <dbReference type="ARBA" id="ARBA00010759"/>
    </source>
</evidence>
<dbReference type="CDD" id="cd00487">
    <property type="entry name" value="Pep_deformylase"/>
    <property type="match status" value="1"/>
</dbReference>
<comment type="cofactor">
    <cofactor evidence="2">
        <name>Fe(2+)</name>
        <dbReference type="ChEBI" id="CHEBI:29033"/>
    </cofactor>
    <text evidence="2">Binds 1 Fe(2+) ion.</text>
</comment>
<dbReference type="Gene3D" id="3.90.45.10">
    <property type="entry name" value="Peptide deformylase"/>
    <property type="match status" value="1"/>
</dbReference>
<dbReference type="PANTHER" id="PTHR10458:SF22">
    <property type="entry name" value="PEPTIDE DEFORMYLASE"/>
    <property type="match status" value="1"/>
</dbReference>
<dbReference type="EC" id="3.5.1.88" evidence="2"/>
<evidence type="ECO:0000256" key="2">
    <source>
        <dbReference type="HAMAP-Rule" id="MF_00163"/>
    </source>
</evidence>
<keyword evidence="2" id="KW-0479">Metal-binding</keyword>
<dbReference type="Proteomes" id="UP000032309">
    <property type="component" value="Unassembled WGS sequence"/>
</dbReference>
<keyword evidence="2" id="KW-0378">Hydrolase</keyword>
<keyword evidence="2" id="KW-0648">Protein biosynthesis</keyword>
<feature type="binding site" evidence="2">
    <location>
        <position position="91"/>
    </location>
    <ligand>
        <name>Fe cation</name>
        <dbReference type="ChEBI" id="CHEBI:24875"/>
    </ligand>
</feature>
<dbReference type="NCBIfam" id="TIGR00079">
    <property type="entry name" value="pept_deformyl"/>
    <property type="match status" value="1"/>
</dbReference>
<organism evidence="3 4">
    <name type="scientific">Candidatus Brocadia sinica JPN1</name>
    <dbReference type="NCBI Taxonomy" id="1197129"/>
    <lineage>
        <taxon>Bacteria</taxon>
        <taxon>Pseudomonadati</taxon>
        <taxon>Planctomycetota</taxon>
        <taxon>Candidatus Brocadiia</taxon>
        <taxon>Candidatus Brocadiales</taxon>
        <taxon>Candidatus Brocadiaceae</taxon>
        <taxon>Candidatus Brocadia</taxon>
    </lineage>
</organism>
<dbReference type="Pfam" id="PF01327">
    <property type="entry name" value="Pep_deformylase"/>
    <property type="match status" value="1"/>
</dbReference>
<keyword evidence="2" id="KW-0408">Iron</keyword>
<dbReference type="EMBL" id="BAFN01000001">
    <property type="protein sequence ID" value="GAN32294.1"/>
    <property type="molecule type" value="Genomic_DNA"/>
</dbReference>
<comment type="caution">
    <text evidence="3">The sequence shown here is derived from an EMBL/GenBank/DDBJ whole genome shotgun (WGS) entry which is preliminary data.</text>
</comment>
<comment type="similarity">
    <text evidence="1 2">Belongs to the polypeptide deformylase family.</text>
</comment>
<feature type="binding site" evidence="2">
    <location>
        <position position="133"/>
    </location>
    <ligand>
        <name>Fe cation</name>
        <dbReference type="ChEBI" id="CHEBI:24875"/>
    </ligand>
</feature>
<feature type="active site" evidence="2">
    <location>
        <position position="134"/>
    </location>
</feature>
<dbReference type="SUPFAM" id="SSF56420">
    <property type="entry name" value="Peptide deformylase"/>
    <property type="match status" value="1"/>
</dbReference>